<keyword evidence="4" id="KW-1185">Reference proteome</keyword>
<evidence type="ECO:0000313" key="3">
    <source>
        <dbReference type="EMBL" id="KAK9888573.1"/>
    </source>
</evidence>
<dbReference type="SUPFAM" id="SSF57716">
    <property type="entry name" value="Glucocorticoid receptor-like (DNA-binding domain)"/>
    <property type="match status" value="1"/>
</dbReference>
<organism evidence="3 4">
    <name type="scientific">Henosepilachna vigintioctopunctata</name>
    <dbReference type="NCBI Taxonomy" id="420089"/>
    <lineage>
        <taxon>Eukaryota</taxon>
        <taxon>Metazoa</taxon>
        <taxon>Ecdysozoa</taxon>
        <taxon>Arthropoda</taxon>
        <taxon>Hexapoda</taxon>
        <taxon>Insecta</taxon>
        <taxon>Pterygota</taxon>
        <taxon>Neoptera</taxon>
        <taxon>Endopterygota</taxon>
        <taxon>Coleoptera</taxon>
        <taxon>Polyphaga</taxon>
        <taxon>Cucujiformia</taxon>
        <taxon>Coccinelloidea</taxon>
        <taxon>Coccinellidae</taxon>
        <taxon>Epilachninae</taxon>
        <taxon>Epilachnini</taxon>
        <taxon>Henosepilachna</taxon>
    </lineage>
</organism>
<dbReference type="GO" id="GO:0005634">
    <property type="term" value="C:nucleus"/>
    <property type="evidence" value="ECO:0007669"/>
    <property type="project" value="InterPro"/>
</dbReference>
<reference evidence="3 4" key="1">
    <citation type="submission" date="2023-03" db="EMBL/GenBank/DDBJ databases">
        <title>Genome insight into feeding habits of ladybird beetles.</title>
        <authorList>
            <person name="Li H.-S."/>
            <person name="Huang Y.-H."/>
            <person name="Pang H."/>
        </authorList>
    </citation>
    <scope>NUCLEOTIDE SEQUENCE [LARGE SCALE GENOMIC DNA]</scope>
    <source>
        <strain evidence="3">SYSU_2023b</strain>
        <tissue evidence="3">Whole body</tissue>
    </source>
</reference>
<feature type="region of interest" description="Disordered" evidence="1">
    <location>
        <begin position="101"/>
        <end position="122"/>
    </location>
</feature>
<feature type="compositionally biased region" description="Basic and acidic residues" evidence="1">
    <location>
        <begin position="102"/>
        <end position="111"/>
    </location>
</feature>
<evidence type="ECO:0000259" key="2">
    <source>
        <dbReference type="Pfam" id="PF07776"/>
    </source>
</evidence>
<sequence>MLILIALKREKGQQESSLCHEIRCGKVENNDGLPSAVCLQCIHNINTAFSFKQLCEQSDANLRQYLGKPINQNFNRKENNQKSEFSSSLFLDGFDLYSSSRESNDDFKDDSPALEGVTDNTNDEKLIAQKQL</sequence>
<evidence type="ECO:0000313" key="4">
    <source>
        <dbReference type="Proteomes" id="UP001431783"/>
    </source>
</evidence>
<dbReference type="InterPro" id="IPR012934">
    <property type="entry name" value="Znf_AD"/>
</dbReference>
<gene>
    <name evidence="3" type="ORF">WA026_000814</name>
</gene>
<dbReference type="GO" id="GO:0008270">
    <property type="term" value="F:zinc ion binding"/>
    <property type="evidence" value="ECO:0007669"/>
    <property type="project" value="InterPro"/>
</dbReference>
<evidence type="ECO:0000256" key="1">
    <source>
        <dbReference type="SAM" id="MobiDB-lite"/>
    </source>
</evidence>
<proteinExistence type="predicted"/>
<accession>A0AAW1V7K7</accession>
<dbReference type="EMBL" id="JARQZJ010000121">
    <property type="protein sequence ID" value="KAK9888573.1"/>
    <property type="molecule type" value="Genomic_DNA"/>
</dbReference>
<dbReference type="Proteomes" id="UP001431783">
    <property type="component" value="Unassembled WGS sequence"/>
</dbReference>
<name>A0AAW1V7K7_9CUCU</name>
<comment type="caution">
    <text evidence="3">The sequence shown here is derived from an EMBL/GenBank/DDBJ whole genome shotgun (WGS) entry which is preliminary data.</text>
</comment>
<dbReference type="AlphaFoldDB" id="A0AAW1V7K7"/>
<protein>
    <recommendedName>
        <fullName evidence="2">ZAD domain-containing protein</fullName>
    </recommendedName>
</protein>
<dbReference type="Pfam" id="PF07776">
    <property type="entry name" value="zf-AD"/>
    <property type="match status" value="1"/>
</dbReference>
<feature type="domain" description="ZAD" evidence="2">
    <location>
        <begin position="26"/>
        <end position="64"/>
    </location>
</feature>